<proteinExistence type="predicted"/>
<keyword evidence="2" id="KW-1185">Reference proteome</keyword>
<reference evidence="2" key="1">
    <citation type="submission" date="2013-03" db="EMBL/GenBank/DDBJ databases">
        <title>The Genome Sequence of Anopheles dirus WRAIR2.</title>
        <authorList>
            <consortium name="The Broad Institute Genomics Platform"/>
            <person name="Neafsey D.E."/>
            <person name="Walton C."/>
            <person name="Walker B."/>
            <person name="Young S.K."/>
            <person name="Zeng Q."/>
            <person name="Gargeya S."/>
            <person name="Fitzgerald M."/>
            <person name="Haas B."/>
            <person name="Abouelleil A."/>
            <person name="Allen A.W."/>
            <person name="Alvarado L."/>
            <person name="Arachchi H.M."/>
            <person name="Berlin A.M."/>
            <person name="Chapman S.B."/>
            <person name="Gainer-Dewar J."/>
            <person name="Goldberg J."/>
            <person name="Griggs A."/>
            <person name="Gujja S."/>
            <person name="Hansen M."/>
            <person name="Howarth C."/>
            <person name="Imamovic A."/>
            <person name="Ireland A."/>
            <person name="Larimer J."/>
            <person name="McCowan C."/>
            <person name="Murphy C."/>
            <person name="Pearson M."/>
            <person name="Poon T.W."/>
            <person name="Priest M."/>
            <person name="Roberts A."/>
            <person name="Saif S."/>
            <person name="Shea T."/>
            <person name="Sisk P."/>
            <person name="Sykes S."/>
            <person name="Wortman J."/>
            <person name="Nusbaum C."/>
            <person name="Birren B."/>
        </authorList>
    </citation>
    <scope>NUCLEOTIDE SEQUENCE [LARGE SCALE GENOMIC DNA]</scope>
    <source>
        <strain evidence="2">WRAIR2</strain>
    </source>
</reference>
<dbReference type="EnsemblMetazoa" id="ADIR004545-RA">
    <property type="protein sequence ID" value="ADIR004545-PA"/>
    <property type="gene ID" value="ADIR004545"/>
</dbReference>
<evidence type="ECO:0000313" key="1">
    <source>
        <dbReference type="EnsemblMetazoa" id="ADIR004545-PA"/>
    </source>
</evidence>
<evidence type="ECO:0000313" key="2">
    <source>
        <dbReference type="Proteomes" id="UP000075884"/>
    </source>
</evidence>
<dbReference type="Proteomes" id="UP000075884">
    <property type="component" value="Unassembled WGS sequence"/>
</dbReference>
<sequence>MLHTNFSFLNTTKPAPAVLSLVSHDISSAAAPAPASLPSLSKNVSNTSETAAAASIISAARDFSDHQKWFSIIIFNPPGIIRLYLRCPIRRVCCGPFLRTSGEVITG</sequence>
<dbReference type="VEuPathDB" id="VectorBase:ADIR004545"/>
<accession>A0A182NA69</accession>
<reference evidence="1" key="2">
    <citation type="submission" date="2020-05" db="UniProtKB">
        <authorList>
            <consortium name="EnsemblMetazoa"/>
        </authorList>
    </citation>
    <scope>IDENTIFICATION</scope>
    <source>
        <strain evidence="1">WRAIR2</strain>
    </source>
</reference>
<organism evidence="1 2">
    <name type="scientific">Anopheles dirus</name>
    <dbReference type="NCBI Taxonomy" id="7168"/>
    <lineage>
        <taxon>Eukaryota</taxon>
        <taxon>Metazoa</taxon>
        <taxon>Ecdysozoa</taxon>
        <taxon>Arthropoda</taxon>
        <taxon>Hexapoda</taxon>
        <taxon>Insecta</taxon>
        <taxon>Pterygota</taxon>
        <taxon>Neoptera</taxon>
        <taxon>Endopterygota</taxon>
        <taxon>Diptera</taxon>
        <taxon>Nematocera</taxon>
        <taxon>Culicoidea</taxon>
        <taxon>Culicidae</taxon>
        <taxon>Anophelinae</taxon>
        <taxon>Anopheles</taxon>
    </lineage>
</organism>
<name>A0A182NA69_9DIPT</name>
<protein>
    <submittedName>
        <fullName evidence="1">Uncharacterized protein</fullName>
    </submittedName>
</protein>
<dbReference type="AlphaFoldDB" id="A0A182NA69"/>